<gene>
    <name evidence="1" type="ORF">NQ318_021341</name>
</gene>
<comment type="caution">
    <text evidence="1">The sequence shown here is derived from an EMBL/GenBank/DDBJ whole genome shotgun (WGS) entry which is preliminary data.</text>
</comment>
<protein>
    <submittedName>
        <fullName evidence="1">Uncharacterized protein</fullName>
    </submittedName>
</protein>
<name>A0AAV8ZBN6_9CUCU</name>
<evidence type="ECO:0000313" key="1">
    <source>
        <dbReference type="EMBL" id="KAJ8961741.1"/>
    </source>
</evidence>
<reference evidence="1" key="1">
    <citation type="journal article" date="2023" name="Insect Mol. Biol.">
        <title>Genome sequencing provides insights into the evolution of gene families encoding plant cell wall-degrading enzymes in longhorned beetles.</title>
        <authorList>
            <person name="Shin N.R."/>
            <person name="Okamura Y."/>
            <person name="Kirsch R."/>
            <person name="Pauchet Y."/>
        </authorList>
    </citation>
    <scope>NUCLEOTIDE SEQUENCE</scope>
    <source>
        <strain evidence="1">AMC_N1</strain>
    </source>
</reference>
<organism evidence="1 2">
    <name type="scientific">Aromia moschata</name>
    <dbReference type="NCBI Taxonomy" id="1265417"/>
    <lineage>
        <taxon>Eukaryota</taxon>
        <taxon>Metazoa</taxon>
        <taxon>Ecdysozoa</taxon>
        <taxon>Arthropoda</taxon>
        <taxon>Hexapoda</taxon>
        <taxon>Insecta</taxon>
        <taxon>Pterygota</taxon>
        <taxon>Neoptera</taxon>
        <taxon>Endopterygota</taxon>
        <taxon>Coleoptera</taxon>
        <taxon>Polyphaga</taxon>
        <taxon>Cucujiformia</taxon>
        <taxon>Chrysomeloidea</taxon>
        <taxon>Cerambycidae</taxon>
        <taxon>Cerambycinae</taxon>
        <taxon>Callichromatini</taxon>
        <taxon>Aromia</taxon>
    </lineage>
</organism>
<evidence type="ECO:0000313" key="2">
    <source>
        <dbReference type="Proteomes" id="UP001162162"/>
    </source>
</evidence>
<dbReference type="AlphaFoldDB" id="A0AAV8ZBN6"/>
<keyword evidence="2" id="KW-1185">Reference proteome</keyword>
<accession>A0AAV8ZBN6</accession>
<dbReference type="Proteomes" id="UP001162162">
    <property type="component" value="Unassembled WGS sequence"/>
</dbReference>
<proteinExistence type="predicted"/>
<sequence>MAGKPDLSAAPGVQNVVVYVSNDNFAQAYAVGQQNVGQNNHQAVHSAAYPTPAHSMASVVGPTKTFSDKQVIKPPEYASNGQVVNNVSVPQQGGYFTGVISQNGFPQPIVNNISYQNGAVIKNYPIGEVLSGAGERQAGPGRPEAKGREECDNRDGYAAATESYVTVVGAEVPPQSVRCDSVRSEAAESSCSSLSSADEGLVLVQGQPPEMVVYDPSVSVRPAAGGGVVLAVGPSPVPQQTQQNSPSVVGTLNAGQQLLVTVPYGWKRLLNNGSIIYISKN</sequence>
<dbReference type="EMBL" id="JAPWTK010000004">
    <property type="protein sequence ID" value="KAJ8961741.1"/>
    <property type="molecule type" value="Genomic_DNA"/>
</dbReference>